<protein>
    <submittedName>
        <fullName evidence="2">Uncharacterized protein</fullName>
    </submittedName>
</protein>
<keyword evidence="1" id="KW-0472">Membrane</keyword>
<accession>A0A1G2JQU9</accession>
<evidence type="ECO:0000313" key="2">
    <source>
        <dbReference type="EMBL" id="OGZ88660.1"/>
    </source>
</evidence>
<comment type="caution">
    <text evidence="2">The sequence shown here is derived from an EMBL/GenBank/DDBJ whole genome shotgun (WGS) entry which is preliminary data.</text>
</comment>
<feature type="transmembrane region" description="Helical" evidence="1">
    <location>
        <begin position="6"/>
        <end position="23"/>
    </location>
</feature>
<keyword evidence="1" id="KW-1133">Transmembrane helix</keyword>
<gene>
    <name evidence="2" type="ORF">A2561_02345</name>
</gene>
<dbReference type="AlphaFoldDB" id="A0A1G2JQU9"/>
<sequence>MDLEIINTIIAGTALLMSGFMIIRDYFLPAKVKLFFGDSFQIVCVERNKIQINLNLTNSRNKLSVINRLEAVLSSPNGNKYNYVWNIFYKLEGGRSVLERIPTSIAVLAKSSVFQGIEFIADESFTWVEGKYEFKIIGWENRGASQKNNLSSVKIIFSLNKDDISCLSDYHVIESGGVIPMRKVRIIN</sequence>
<proteinExistence type="predicted"/>
<organism evidence="2 3">
    <name type="scientific">Candidatus Staskawiczbacteria bacterium RIFOXYD1_FULL_32_13</name>
    <dbReference type="NCBI Taxonomy" id="1802234"/>
    <lineage>
        <taxon>Bacteria</taxon>
        <taxon>Candidatus Staskawicziibacteriota</taxon>
    </lineage>
</organism>
<evidence type="ECO:0000256" key="1">
    <source>
        <dbReference type="SAM" id="Phobius"/>
    </source>
</evidence>
<dbReference type="Proteomes" id="UP000178935">
    <property type="component" value="Unassembled WGS sequence"/>
</dbReference>
<name>A0A1G2JQU9_9BACT</name>
<dbReference type="EMBL" id="MHPU01000018">
    <property type="protein sequence ID" value="OGZ88660.1"/>
    <property type="molecule type" value="Genomic_DNA"/>
</dbReference>
<reference evidence="2 3" key="1">
    <citation type="journal article" date="2016" name="Nat. Commun.">
        <title>Thousands of microbial genomes shed light on interconnected biogeochemical processes in an aquifer system.</title>
        <authorList>
            <person name="Anantharaman K."/>
            <person name="Brown C.T."/>
            <person name="Hug L.A."/>
            <person name="Sharon I."/>
            <person name="Castelle C.J."/>
            <person name="Probst A.J."/>
            <person name="Thomas B.C."/>
            <person name="Singh A."/>
            <person name="Wilkins M.J."/>
            <person name="Karaoz U."/>
            <person name="Brodie E.L."/>
            <person name="Williams K.H."/>
            <person name="Hubbard S.S."/>
            <person name="Banfield J.F."/>
        </authorList>
    </citation>
    <scope>NUCLEOTIDE SEQUENCE [LARGE SCALE GENOMIC DNA]</scope>
</reference>
<keyword evidence="1" id="KW-0812">Transmembrane</keyword>
<evidence type="ECO:0000313" key="3">
    <source>
        <dbReference type="Proteomes" id="UP000178935"/>
    </source>
</evidence>